<evidence type="ECO:0000256" key="1">
    <source>
        <dbReference type="SAM" id="SignalP"/>
    </source>
</evidence>
<organism evidence="2 3">
    <name type="scientific">Rhamnusium bicolor</name>
    <dbReference type="NCBI Taxonomy" id="1586634"/>
    <lineage>
        <taxon>Eukaryota</taxon>
        <taxon>Metazoa</taxon>
        <taxon>Ecdysozoa</taxon>
        <taxon>Arthropoda</taxon>
        <taxon>Hexapoda</taxon>
        <taxon>Insecta</taxon>
        <taxon>Pterygota</taxon>
        <taxon>Neoptera</taxon>
        <taxon>Endopterygota</taxon>
        <taxon>Coleoptera</taxon>
        <taxon>Polyphaga</taxon>
        <taxon>Cucujiformia</taxon>
        <taxon>Chrysomeloidea</taxon>
        <taxon>Cerambycidae</taxon>
        <taxon>Lepturinae</taxon>
        <taxon>Rhagiini</taxon>
        <taxon>Rhamnusium</taxon>
    </lineage>
</organism>
<feature type="signal peptide" evidence="1">
    <location>
        <begin position="1"/>
        <end position="19"/>
    </location>
</feature>
<gene>
    <name evidence="2" type="ORF">NQ314_016243</name>
</gene>
<dbReference type="EMBL" id="JANEYF010004525">
    <property type="protein sequence ID" value="KAJ8930919.1"/>
    <property type="molecule type" value="Genomic_DNA"/>
</dbReference>
<keyword evidence="1" id="KW-0732">Signal</keyword>
<sequence length="148" mass="16780">MHSFLVLLVNILLIFNVFCKNVQHRDPRFLRGTHTTTINKTHTVTKTVPSSCVQVDATLPPCRNVRFMRFPSFNSNEIDNDDARPQPKSEPSIYITTLNWAEYFGVYAPTATVNVTTIETTVVQDPRIVVSFAVKGCRPIRLPMSLSR</sequence>
<feature type="chain" id="PRO_5044001210" evidence="1">
    <location>
        <begin position="20"/>
        <end position="148"/>
    </location>
</feature>
<dbReference type="Proteomes" id="UP001162156">
    <property type="component" value="Unassembled WGS sequence"/>
</dbReference>
<evidence type="ECO:0000313" key="3">
    <source>
        <dbReference type="Proteomes" id="UP001162156"/>
    </source>
</evidence>
<dbReference type="AlphaFoldDB" id="A0AAV8WWS6"/>
<proteinExistence type="predicted"/>
<evidence type="ECO:0000313" key="2">
    <source>
        <dbReference type="EMBL" id="KAJ8930919.1"/>
    </source>
</evidence>
<name>A0AAV8WWS6_9CUCU</name>
<accession>A0AAV8WWS6</accession>
<reference evidence="2" key="1">
    <citation type="journal article" date="2023" name="Insect Mol. Biol.">
        <title>Genome sequencing provides insights into the evolution of gene families encoding plant cell wall-degrading enzymes in longhorned beetles.</title>
        <authorList>
            <person name="Shin N.R."/>
            <person name="Okamura Y."/>
            <person name="Kirsch R."/>
            <person name="Pauchet Y."/>
        </authorList>
    </citation>
    <scope>NUCLEOTIDE SEQUENCE</scope>
    <source>
        <strain evidence="2">RBIC_L_NR</strain>
    </source>
</reference>
<protein>
    <submittedName>
        <fullName evidence="2">Uncharacterized protein</fullName>
    </submittedName>
</protein>
<comment type="caution">
    <text evidence="2">The sequence shown here is derived from an EMBL/GenBank/DDBJ whole genome shotgun (WGS) entry which is preliminary data.</text>
</comment>
<keyword evidence="3" id="KW-1185">Reference proteome</keyword>